<dbReference type="GO" id="GO:0046983">
    <property type="term" value="F:protein dimerization activity"/>
    <property type="evidence" value="ECO:0007669"/>
    <property type="project" value="InterPro"/>
</dbReference>
<protein>
    <recommendedName>
        <fullName evidence="4">BED-type domain-containing protein</fullName>
    </recommendedName>
</protein>
<dbReference type="EMBL" id="KZ868639">
    <property type="protein sequence ID" value="RIA04086.1"/>
    <property type="molecule type" value="Genomic_DNA"/>
</dbReference>
<evidence type="ECO:0008006" key="4">
    <source>
        <dbReference type="Google" id="ProtNLM"/>
    </source>
</evidence>
<dbReference type="InterPro" id="IPR008906">
    <property type="entry name" value="HATC_C_dom"/>
</dbReference>
<evidence type="ECO:0000259" key="1">
    <source>
        <dbReference type="Pfam" id="PF04937"/>
    </source>
</evidence>
<organism evidence="3">
    <name type="scientific">Brassica campestris</name>
    <name type="common">Field mustard</name>
    <dbReference type="NCBI Taxonomy" id="3711"/>
    <lineage>
        <taxon>Eukaryota</taxon>
        <taxon>Viridiplantae</taxon>
        <taxon>Streptophyta</taxon>
        <taxon>Embryophyta</taxon>
        <taxon>Tracheophyta</taxon>
        <taxon>Spermatophyta</taxon>
        <taxon>Magnoliopsida</taxon>
        <taxon>eudicotyledons</taxon>
        <taxon>Gunneridae</taxon>
        <taxon>Pentapetalae</taxon>
        <taxon>rosids</taxon>
        <taxon>malvids</taxon>
        <taxon>Brassicales</taxon>
        <taxon>Brassicaceae</taxon>
        <taxon>Brassiceae</taxon>
        <taxon>Brassica</taxon>
    </lineage>
</organism>
<dbReference type="Pfam" id="PF04937">
    <property type="entry name" value="DUF659"/>
    <property type="match status" value="1"/>
</dbReference>
<sequence length="740" mass="84811">MCNEDGVNPLKETIERSFIRPRNSNDVGWEFGVLCNPKNVDKVKCKLCGKEFYGGIYRMKEHITHVKGNVSAGPVSSKADQEKCKQEILDAKEKKGLTRKHEQEMRAEVNINKGSNVEELERELGTLKSPHFQGPIDQYATSINPEASLAAQAGQQNIHDAISKEKTHAVRQYFARWMYEANVAFKAIDNESFRLFCEALGQFGPGWVPPNQYQLRGPLLIEEQKRTKEKLKSLEEEWETEGCSVMIDAWSDMKRRSIMNLYVNSRGGTCFLSSKDTSKDFHTGEYIFNYIDQWIEDIGAAKVVQVVTDNATNNVAAAKMLKQKRPNIFWTGCAAHTIDLMLEGISKLPGIAKIIDQAKAVTIFIYAHHTTLSMMRTCTKNRDIVRPGATRFATCFLTMQSLYDKKAQLMSMFGSDEWHSCKHSKCLKCKNTFDTIMSHGFWSSVNVVLKIFSPLVKVLRLADGEKVPSLGFIYGEIIEAKNSIKEASNHLEKNYLPIFRIIDEKMKDRLDTPLHVAAYFLNPYYFYKDPEIQKDYEVMERFIACVETYYHGDFEKQNRVVNQEFGLYKSKSGSFGRTLALKGCEIKDDNDMISGNWWSTYGCGTPTLQKMATRILALTSNSSGCERNWSCFEGRNRLDVNRLNSLVYVQFNAKLFKKQKKIREQNADVIFDDGNEDIVEEWLVGRIPDIDNDLSLLLVTQAPRIRDLYDDDFESEEDEEYVVDMEFEPDINHLCYSNKI</sequence>
<evidence type="ECO:0000313" key="3">
    <source>
        <dbReference type="EMBL" id="RIA04086.1"/>
    </source>
</evidence>
<evidence type="ECO:0000259" key="2">
    <source>
        <dbReference type="Pfam" id="PF05699"/>
    </source>
</evidence>
<dbReference type="InterPro" id="IPR012337">
    <property type="entry name" value="RNaseH-like_sf"/>
</dbReference>
<dbReference type="Pfam" id="PF05699">
    <property type="entry name" value="Dimer_Tnp_hAT"/>
    <property type="match status" value="1"/>
</dbReference>
<feature type="domain" description="DUF659" evidence="1">
    <location>
        <begin position="210"/>
        <end position="361"/>
    </location>
</feature>
<proteinExistence type="predicted"/>
<dbReference type="AlphaFoldDB" id="A0A397KUS9"/>
<dbReference type="PANTHER" id="PTHR32166">
    <property type="entry name" value="OSJNBA0013A04.12 PROTEIN"/>
    <property type="match status" value="1"/>
</dbReference>
<dbReference type="InterPro" id="IPR007021">
    <property type="entry name" value="DUF659"/>
</dbReference>
<name>A0A397KUS9_BRACM</name>
<gene>
    <name evidence="3" type="ORF">BRARA_K01716</name>
</gene>
<dbReference type="Proteomes" id="UP000264353">
    <property type="component" value="Unassembled WGS sequence"/>
</dbReference>
<dbReference type="PANTHER" id="PTHR32166:SF74">
    <property type="entry name" value="OS05G0256350 PROTEIN"/>
    <property type="match status" value="1"/>
</dbReference>
<feature type="domain" description="HAT C-terminal dimerisation" evidence="2">
    <location>
        <begin position="589"/>
        <end position="651"/>
    </location>
</feature>
<dbReference type="SUPFAM" id="SSF53098">
    <property type="entry name" value="Ribonuclease H-like"/>
    <property type="match status" value="1"/>
</dbReference>
<accession>A0A397KUS9</accession>
<reference evidence="3" key="1">
    <citation type="submission" date="2018-06" db="EMBL/GenBank/DDBJ databases">
        <title>WGS assembly of Brassica rapa FPsc.</title>
        <authorList>
            <person name="Bowman J."/>
            <person name="Kohchi T."/>
            <person name="Yamato K."/>
            <person name="Jenkins J."/>
            <person name="Shu S."/>
            <person name="Ishizaki K."/>
            <person name="Yamaoka S."/>
            <person name="Nishihama R."/>
            <person name="Nakamura Y."/>
            <person name="Berger F."/>
            <person name="Adam C."/>
            <person name="Aki S."/>
            <person name="Althoff F."/>
            <person name="Araki T."/>
            <person name="Arteaga-Vazquez M."/>
            <person name="Balasubrmanian S."/>
            <person name="Bauer D."/>
            <person name="Boehm C."/>
            <person name="Briginshaw L."/>
            <person name="Caballero-Perez J."/>
            <person name="Catarino B."/>
            <person name="Chen F."/>
            <person name="Chiyoda S."/>
            <person name="Chovatia M."/>
            <person name="Davies K."/>
            <person name="Delmans M."/>
            <person name="Demura T."/>
            <person name="Dierschke T."/>
            <person name="Dolan L."/>
            <person name="Dorantes-Acosta A."/>
            <person name="Eklund D."/>
            <person name="Florent S."/>
            <person name="Flores-Sandoval E."/>
            <person name="Fujiyama A."/>
            <person name="Fukuzawa H."/>
            <person name="Galik B."/>
            <person name="Grimanelli D."/>
            <person name="Grimwood J."/>
            <person name="Grossniklaus U."/>
            <person name="Hamada T."/>
            <person name="Haseloff J."/>
            <person name="Hetherington A."/>
            <person name="Higo A."/>
            <person name="Hirakawa Y."/>
            <person name="Hundley H."/>
            <person name="Ikeda Y."/>
            <person name="Inoue K."/>
            <person name="Inoue S."/>
            <person name="Ishida S."/>
            <person name="Jia Q."/>
            <person name="Kakita M."/>
            <person name="Kanazawa T."/>
            <person name="Kawai Y."/>
            <person name="Kawashima T."/>
            <person name="Kennedy M."/>
            <person name="Kinose K."/>
            <person name="Kinoshita T."/>
            <person name="Kohara Y."/>
            <person name="Koide E."/>
            <person name="Komatsu K."/>
            <person name="Kopischke S."/>
            <person name="Kubo M."/>
            <person name="Kyozuka J."/>
            <person name="Lagercrantz U."/>
            <person name="Lin S."/>
            <person name="Lindquist E."/>
            <person name="Lipzen A."/>
            <person name="Lu C."/>
            <person name="Luna E."/>
            <person name="Martienssen R."/>
            <person name="Minamino N."/>
            <person name="Mizutani M."/>
            <person name="Mizutani M."/>
            <person name="Mochizuki N."/>
            <person name="Monte I."/>
            <person name="Mosher R."/>
            <person name="Nagasaki H."/>
            <person name="Nakagami H."/>
            <person name="Naramoto S."/>
            <person name="Nishitani K."/>
            <person name="Ohtani M."/>
            <person name="Okamoto T."/>
            <person name="Okumura M."/>
            <person name="Phillips J."/>
            <person name="Pollak B."/>
            <person name="Reinders A."/>
            <person name="Roevekamp M."/>
            <person name="Sano R."/>
            <person name="Sawa S."/>
            <person name="Schmid M."/>
            <person name="Shirakawa M."/>
            <person name="Solano R."/>
            <person name="Spunde A."/>
            <person name="Suetsugu N."/>
            <person name="Sugano S."/>
            <person name="Sugiyama A."/>
            <person name="Sun R."/>
            <person name="Suzuki Y."/>
            <person name="Takenaka M."/>
            <person name="Takezawa D."/>
            <person name="Tomogane H."/>
            <person name="Tsuzuki M."/>
            <person name="Ueda T."/>
            <person name="Umeda M."/>
            <person name="Ward J."/>
            <person name="Watanabe Y."/>
            <person name="Yazaki K."/>
            <person name="Yokoyama R."/>
            <person name="Yoshitake Y."/>
            <person name="Yotsui I."/>
            <person name="Zachgo S."/>
            <person name="Schmutz J."/>
        </authorList>
    </citation>
    <scope>NUCLEOTIDE SEQUENCE [LARGE SCALE GENOMIC DNA]</scope>
</reference>